<dbReference type="PANTHER" id="PTHR30083:SF0">
    <property type="entry name" value="3'-PHOSPHOADENOSINE 5'-PHOSPHOSULFATE SULFOTRANSFERASE (PAPS REDUCTASE)_FAD SYNTHETASE"/>
    <property type="match status" value="1"/>
</dbReference>
<feature type="domain" description="Phosphoadenosine phosphosulphate reductase" evidence="1">
    <location>
        <begin position="25"/>
        <end position="233"/>
    </location>
</feature>
<keyword evidence="3" id="KW-1185">Reference proteome</keyword>
<evidence type="ECO:0000259" key="1">
    <source>
        <dbReference type="Pfam" id="PF01507"/>
    </source>
</evidence>
<dbReference type="Pfam" id="PF11922">
    <property type="entry name" value="DUF3440"/>
    <property type="match status" value="1"/>
</dbReference>
<proteinExistence type="predicted"/>
<dbReference type="EMBL" id="JANDHW010000010">
    <property type="protein sequence ID" value="MCP9612506.1"/>
    <property type="molecule type" value="Genomic_DNA"/>
</dbReference>
<evidence type="ECO:0000313" key="2">
    <source>
        <dbReference type="EMBL" id="MCP9612506.1"/>
    </source>
</evidence>
<comment type="caution">
    <text evidence="2">The sequence shown here is derived from an EMBL/GenBank/DDBJ whole genome shotgun (WGS) entry which is preliminary data.</text>
</comment>
<dbReference type="CDD" id="cd23947">
    <property type="entry name" value="PAPS_reductase-like_YbdN"/>
    <property type="match status" value="1"/>
</dbReference>
<sequence>MKNRQNVYELTQKRLKNIFDEFDNIYLSFSGGKDSGVLLNLCIDYIRNHSLDRKIGILHFDYEAQYEMTTQYVDRELTRNKDILEVYRICVPFKVSTCASMFQTYWRPWDDEMRKLWVRTLPKGAYTKENFPFYNTEMWDYEFQFKFAEWYHKIKKARRTCNLVAIRTQESLNRWRTIYKENIYSKYKGLKWTKKICDNVFNVYPLYDWLTTDIWTANGKFQWDYNHLYDLYYKAGVSLEKQRVASPFISPAQESLHLYRVIDPNTWGRLIGRVNGVNFSGLYGGTTAVGWQSIKLPPGHTWESYMNFLLSTLPEDTRNNYLGKLGVSIDFWRRKGGCLSDETIKKLQNAGIDITVMPSSNYKTTKHPVRMEYLDDIDIPEFKEIPTFKRVCICILKNDHACKYMGFALNKNEKERKERILNKYKHIF</sequence>
<dbReference type="PANTHER" id="PTHR30083">
    <property type="entry name" value="TRANSCRIPTIONAL REGULATOR-RELATED"/>
    <property type="match status" value="1"/>
</dbReference>
<dbReference type="Proteomes" id="UP001205603">
    <property type="component" value="Unassembled WGS sequence"/>
</dbReference>
<name>A0ABT1MKW1_9BACT</name>
<gene>
    <name evidence="2" type="ORF">NMU02_10425</name>
</gene>
<protein>
    <submittedName>
        <fullName evidence="2">DUF3440 domain-containing protein</fullName>
    </submittedName>
</protein>
<dbReference type="InterPro" id="IPR014729">
    <property type="entry name" value="Rossmann-like_a/b/a_fold"/>
</dbReference>
<evidence type="ECO:0000313" key="3">
    <source>
        <dbReference type="Proteomes" id="UP001205603"/>
    </source>
</evidence>
<accession>A0ABT1MKW1</accession>
<dbReference type="SUPFAM" id="SSF52402">
    <property type="entry name" value="Adenine nucleotide alpha hydrolases-like"/>
    <property type="match status" value="1"/>
</dbReference>
<dbReference type="RefSeq" id="WP_255027823.1">
    <property type="nucleotide sequence ID" value="NZ_JANDHW010000010.1"/>
</dbReference>
<dbReference type="InterPro" id="IPR002500">
    <property type="entry name" value="PAPS_reduct_dom"/>
</dbReference>
<dbReference type="InterPro" id="IPR021845">
    <property type="entry name" value="DUF3440"/>
</dbReference>
<organism evidence="2 3">
    <name type="scientific">Coprobacter tertius</name>
    <dbReference type="NCBI Taxonomy" id="2944915"/>
    <lineage>
        <taxon>Bacteria</taxon>
        <taxon>Pseudomonadati</taxon>
        <taxon>Bacteroidota</taxon>
        <taxon>Bacteroidia</taxon>
        <taxon>Bacteroidales</taxon>
        <taxon>Barnesiellaceae</taxon>
        <taxon>Coprobacter</taxon>
    </lineage>
</organism>
<dbReference type="Pfam" id="PF01507">
    <property type="entry name" value="PAPS_reduct"/>
    <property type="match status" value="1"/>
</dbReference>
<dbReference type="Gene3D" id="3.40.50.620">
    <property type="entry name" value="HUPs"/>
    <property type="match status" value="1"/>
</dbReference>
<reference evidence="2 3" key="1">
    <citation type="submission" date="2022-07" db="EMBL/GenBank/DDBJ databases">
        <title>Fecal culturing of patients with breast cancer.</title>
        <authorList>
            <person name="Teng N.M.Y."/>
            <person name="Kiu R."/>
            <person name="Evans R."/>
            <person name="Baker D.J."/>
            <person name="Zenner C."/>
            <person name="Robinson S.D."/>
            <person name="Hall L.J."/>
        </authorList>
    </citation>
    <scope>NUCLEOTIDE SEQUENCE [LARGE SCALE GENOMIC DNA]</scope>
    <source>
        <strain evidence="2 3">LH1063</strain>
    </source>
</reference>